<reference evidence="11 12" key="1">
    <citation type="journal article" date="2016" name="Mol. Biol. Evol.">
        <title>Comparative Genomics of Early-Diverging Mushroom-Forming Fungi Provides Insights into the Origins of Lignocellulose Decay Capabilities.</title>
        <authorList>
            <person name="Nagy L.G."/>
            <person name="Riley R."/>
            <person name="Tritt A."/>
            <person name="Adam C."/>
            <person name="Daum C."/>
            <person name="Floudas D."/>
            <person name="Sun H."/>
            <person name="Yadav J.S."/>
            <person name="Pangilinan J."/>
            <person name="Larsson K.H."/>
            <person name="Matsuura K."/>
            <person name="Barry K."/>
            <person name="Labutti K."/>
            <person name="Kuo R."/>
            <person name="Ohm R.A."/>
            <person name="Bhattacharya S.S."/>
            <person name="Shirouzu T."/>
            <person name="Yoshinaga Y."/>
            <person name="Martin F.M."/>
            <person name="Grigoriev I.V."/>
            <person name="Hibbett D.S."/>
        </authorList>
    </citation>
    <scope>NUCLEOTIDE SEQUENCE [LARGE SCALE GENOMIC DNA]</scope>
    <source>
        <strain evidence="11 12">HHB12733</strain>
    </source>
</reference>
<dbReference type="AlphaFoldDB" id="A0A165I3D3"/>
<gene>
    <name evidence="11" type="ORF">CALCODRAFT_523085</name>
</gene>
<dbReference type="GO" id="GO:0006890">
    <property type="term" value="P:retrograde vesicle-mediated transport, Golgi to endoplasmic reticulum"/>
    <property type="evidence" value="ECO:0007669"/>
    <property type="project" value="TreeGrafter"/>
</dbReference>
<organism evidence="11 12">
    <name type="scientific">Calocera cornea HHB12733</name>
    <dbReference type="NCBI Taxonomy" id="1353952"/>
    <lineage>
        <taxon>Eukaryota</taxon>
        <taxon>Fungi</taxon>
        <taxon>Dikarya</taxon>
        <taxon>Basidiomycota</taxon>
        <taxon>Agaricomycotina</taxon>
        <taxon>Dacrymycetes</taxon>
        <taxon>Dacrymycetales</taxon>
        <taxon>Dacrymycetaceae</taxon>
        <taxon>Calocera</taxon>
    </lineage>
</organism>
<dbReference type="GO" id="GO:0005789">
    <property type="term" value="C:endoplasmic reticulum membrane"/>
    <property type="evidence" value="ECO:0007669"/>
    <property type="project" value="TreeGrafter"/>
</dbReference>
<dbReference type="STRING" id="1353952.A0A165I3D3"/>
<dbReference type="InterPro" id="IPR036045">
    <property type="entry name" value="Sec1-like_sf"/>
</dbReference>
<keyword evidence="5 8" id="KW-1133">Transmembrane helix</keyword>
<dbReference type="OrthoDB" id="10266265at2759"/>
<dbReference type="Pfam" id="PF07970">
    <property type="entry name" value="COPIIcoated_ERV"/>
    <property type="match status" value="1"/>
</dbReference>
<evidence type="ECO:0000256" key="5">
    <source>
        <dbReference type="ARBA" id="ARBA00022989"/>
    </source>
</evidence>
<dbReference type="InterPro" id="IPR001619">
    <property type="entry name" value="Sec1-like"/>
</dbReference>
<evidence type="ECO:0000313" key="12">
    <source>
        <dbReference type="Proteomes" id="UP000076842"/>
    </source>
</evidence>
<evidence type="ECO:0000256" key="7">
    <source>
        <dbReference type="SAM" id="MobiDB-lite"/>
    </source>
</evidence>
<proteinExistence type="inferred from homology"/>
<dbReference type="Gene3D" id="3.40.50.1910">
    <property type="match status" value="1"/>
</dbReference>
<keyword evidence="12" id="KW-1185">Reference proteome</keyword>
<comment type="similarity">
    <text evidence="3">Belongs to the STXBP/unc-18/SEC1 family.</text>
</comment>
<keyword evidence="4 8" id="KW-0812">Transmembrane</keyword>
<dbReference type="PANTHER" id="PTHR10984">
    <property type="entry name" value="ENDOPLASMIC RETICULUM-GOLGI INTERMEDIATE COMPARTMENT PROTEIN"/>
    <property type="match status" value="1"/>
</dbReference>
<dbReference type="Pfam" id="PF00995">
    <property type="entry name" value="Sec1"/>
    <property type="match status" value="1"/>
</dbReference>
<dbReference type="Gene3D" id="1.25.40.60">
    <property type="match status" value="1"/>
</dbReference>
<evidence type="ECO:0000313" key="11">
    <source>
        <dbReference type="EMBL" id="KZT60081.1"/>
    </source>
</evidence>
<accession>A0A165I3D3</accession>
<evidence type="ECO:0000259" key="10">
    <source>
        <dbReference type="Pfam" id="PF13850"/>
    </source>
</evidence>
<dbReference type="InterPro" id="IPR039542">
    <property type="entry name" value="Erv_N"/>
</dbReference>
<protein>
    <submittedName>
        <fullName evidence="11">Sec1-like protein</fullName>
    </submittedName>
</protein>
<dbReference type="FunCoup" id="A0A165I3D3">
    <property type="interactions" value="374"/>
</dbReference>
<dbReference type="InterPro" id="IPR045888">
    <property type="entry name" value="Erv"/>
</dbReference>
<dbReference type="InterPro" id="IPR043127">
    <property type="entry name" value="Sec-1-like_dom3a"/>
</dbReference>
<evidence type="ECO:0000256" key="6">
    <source>
        <dbReference type="ARBA" id="ARBA00023136"/>
    </source>
</evidence>
<dbReference type="GO" id="GO:0000139">
    <property type="term" value="C:Golgi membrane"/>
    <property type="evidence" value="ECO:0007669"/>
    <property type="project" value="TreeGrafter"/>
</dbReference>
<evidence type="ECO:0000256" key="4">
    <source>
        <dbReference type="ARBA" id="ARBA00022692"/>
    </source>
</evidence>
<dbReference type="EMBL" id="KV423934">
    <property type="protein sequence ID" value="KZT60081.1"/>
    <property type="molecule type" value="Genomic_DNA"/>
</dbReference>
<dbReference type="GO" id="GO:0006888">
    <property type="term" value="P:endoplasmic reticulum to Golgi vesicle-mediated transport"/>
    <property type="evidence" value="ECO:0007669"/>
    <property type="project" value="TreeGrafter"/>
</dbReference>
<keyword evidence="6 8" id="KW-0472">Membrane</keyword>
<feature type="domain" description="Endoplasmic reticulum vesicle transporter N-terminal" evidence="10">
    <location>
        <begin position="619"/>
        <end position="700"/>
    </location>
</feature>
<dbReference type="PANTHER" id="PTHR10984:SF25">
    <property type="entry name" value="ENDOPLASMIC RETICULUM-GOLGI INTERMEDIATE COMPARTMENT PROTEIN 3"/>
    <property type="match status" value="1"/>
</dbReference>
<dbReference type="InterPro" id="IPR012936">
    <property type="entry name" value="Erv_C"/>
</dbReference>
<dbReference type="Gene3D" id="3.90.830.10">
    <property type="entry name" value="Syntaxin Binding Protein 1, Chain A, domain 2"/>
    <property type="match status" value="1"/>
</dbReference>
<dbReference type="InterPro" id="IPR027482">
    <property type="entry name" value="Sec1-like_dom2"/>
</dbReference>
<feature type="domain" description="Endoplasmic reticulum vesicle transporter C-terminal" evidence="9">
    <location>
        <begin position="747"/>
        <end position="997"/>
    </location>
</feature>
<dbReference type="GO" id="GO:0030134">
    <property type="term" value="C:COPII-coated ER to Golgi transport vesicle"/>
    <property type="evidence" value="ECO:0007669"/>
    <property type="project" value="TreeGrafter"/>
</dbReference>
<evidence type="ECO:0000259" key="9">
    <source>
        <dbReference type="Pfam" id="PF07970"/>
    </source>
</evidence>
<dbReference type="Pfam" id="PF13850">
    <property type="entry name" value="ERGIC_N"/>
    <property type="match status" value="1"/>
</dbReference>
<feature type="transmembrane region" description="Helical" evidence="8">
    <location>
        <begin position="978"/>
        <end position="1002"/>
    </location>
</feature>
<feature type="region of interest" description="Disordered" evidence="7">
    <location>
        <begin position="573"/>
        <end position="594"/>
    </location>
</feature>
<evidence type="ECO:0000256" key="2">
    <source>
        <dbReference type="ARBA" id="ARBA00005648"/>
    </source>
</evidence>
<comment type="similarity">
    <text evidence="2">Belongs to the ERGIC family.</text>
</comment>
<dbReference type="Proteomes" id="UP000076842">
    <property type="component" value="Unassembled WGS sequence"/>
</dbReference>
<evidence type="ECO:0000256" key="8">
    <source>
        <dbReference type="SAM" id="Phobius"/>
    </source>
</evidence>
<dbReference type="InParanoid" id="A0A165I3D3"/>
<name>A0A165I3D3_9BASI</name>
<feature type="transmembrane region" description="Helical" evidence="8">
    <location>
        <begin position="631"/>
        <end position="651"/>
    </location>
</feature>
<dbReference type="Gene3D" id="3.40.50.2060">
    <property type="match status" value="1"/>
</dbReference>
<sequence>MDVVYAVNFYVDKIVSSPTSMKALLLDQHTTPIISLAATQSTLLANHVYLTDRIDNPRRERMPHLQCVVFVRPTEDSLEWVGKELEQPRYGGYYLYFSNTLTKTAIERLAAQDTYELVHEVQEHFADYLPVLPYLFSINYTPSPPNNFPLYALSSSSLPSSTSPGHLTLTPQALQHHLSTLSALLLSLKKKPTMIRHERSSTVSRALAVAMRSHLAAEQQLFDFRASAGTCVLLILDRLEDPVTPLLMQWTYQAMVHELLGIHNGRVDMSSSPSVNPQMREVTLTPQTDPFLAQHLHTPFGDLSVSLQAHVAQFSQKHQGVNKLDSVEDMKRFVEEYPEFRRMGGNVSKHVEIVGEMSRLVGRDNCLESSEVEQEIVAGGSHAEDWRNVQRIIQNPNIPEMEKLRISMLYALRHQTNPQSSIGSLPALLSQAGVPASDVSLISTLLTLSGSQRRQADLFLTSSFLARGKSALKALKGAENVYTQHTPYLAQTLEVIVKGRLREQQYPFVEGGGPNATLQRPQDVIVFFLGGTTYEESKVVAQMNVELQQQAAVQPGMGTGTRILLGGSTIHNSKSSTPVPAGSPTPKSPPASNAPALNLQLGSLNLSVGGPAGTGFNEQTMEDVKVKTRTGALLTLISAIIIIFFTLMEFVDYRRIQLETSVVVDRSRGEKLLVNMNITFPRVPCYLLGLDVMDISGEHQHDVTHNMQKVRLSTEGKPIPDVLPESGLENELQKAIKARGGDECGSCYGGDPPASGCCNTCEEVREAYMRRGWSFGNPDEVKQCINEGWTEKIKTQSQEGCNISGRVRVNKVIGNFHFSPGQSFQTNAMHVHDLVPYLKDANHHDFGHQIHYFAFESDGEQLAELGRLSKSIKHRLGIDKNPLDGVKAHTEESNYMFQYFLKVVSTKYELLSGTVVNSHQYSVTGYERDLSKGDKAQRDEHGTMTSHGVTGIPGAFFNFEISPMVVVHQETRQSFAHFLTSTCAIVGGVLTVVSIIDSMLFATERKLKKGSSASYANGSGLNGGAYQKAM</sequence>
<comment type="subcellular location">
    <subcellularLocation>
        <location evidence="1">Membrane</location>
        <topology evidence="1">Multi-pass membrane protein</topology>
    </subcellularLocation>
</comment>
<evidence type="ECO:0000256" key="1">
    <source>
        <dbReference type="ARBA" id="ARBA00004141"/>
    </source>
</evidence>
<evidence type="ECO:0000256" key="3">
    <source>
        <dbReference type="ARBA" id="ARBA00009884"/>
    </source>
</evidence>
<dbReference type="InterPro" id="IPR043154">
    <property type="entry name" value="Sec-1-like_dom1"/>
</dbReference>
<dbReference type="SUPFAM" id="SSF56815">
    <property type="entry name" value="Sec1/munc18-like (SM) proteins"/>
    <property type="match status" value="1"/>
</dbReference>